<dbReference type="Proteomes" id="UP000567885">
    <property type="component" value="Unassembled WGS sequence"/>
</dbReference>
<feature type="domain" description="Heterokaryon incompatibility" evidence="1">
    <location>
        <begin position="253"/>
        <end position="416"/>
    </location>
</feature>
<name>A0A8H5TMD1_FUSHE</name>
<sequence>MPPSLCNVCSTINIECLTSEWGFRLHENILKIHKSAATCRLCSHAAERLRRNSISLKHSLSNEAFLAIQQARVFYGKHVHHKHGLTIVVSDIDSKTPSEGVVLPWLLMRTLNGDPSEKHGAKSARLLPDVNSSAGSTKQALMWLRECLLSKDCFEKCSHTVNSSLEKHLLDVTDLDDDLTDLTLRKDDGPFHQGQSQSPRLKKDIELLYQKRPSLPNGAHVEEECAARLVEIISIGSDIQLKLVKASIDYAPYVALSYRWGNLDAVWQTETKNLDLRHTELPASELPKTILDAIKVTKDLGFKWVWIDSLCIIQDDKDDWAREAIKMASIYQNAIVTIAAGSSHDAKYGLHNTKSTSILNTEDSIKICSILSTGEESRVILFADQTTRLESAVTTRDMGDLVSHCPLRDRGWTMQERILSPRIIHYASDQLYWECYHGIQESEDELLKIGCTSNISKMAHRVKFAIDDDVKSRELKKLHYYWYVHLVGADYSHRALTYSEDKLLAIAGIAKALDNIEPLGYMAGHWAHDDDELVKSLCWSRDGPGRKSLVYRAPSWSWASQDSAVNYGHYSFVGTSDNVIAAQPLAMEGGSQDGSAFGRYKNGYLQIKAKVARGSVFPNCGHDFRDCEQLTSLYGACSNIPPPKERCSFLMLEGGETSDIVWLDESHATQEPVCEPINVQVVMLSEIRCGGAEPSPGACLICTLDENYYLTRIGFTESVKPFRGGDSEKGPPVTGPRVCDKEAIALIIL</sequence>
<keyword evidence="3" id="KW-1185">Reference proteome</keyword>
<proteinExistence type="predicted"/>
<dbReference type="InterPro" id="IPR010730">
    <property type="entry name" value="HET"/>
</dbReference>
<organism evidence="2 3">
    <name type="scientific">Fusarium heterosporum</name>
    <dbReference type="NCBI Taxonomy" id="42747"/>
    <lineage>
        <taxon>Eukaryota</taxon>
        <taxon>Fungi</taxon>
        <taxon>Dikarya</taxon>
        <taxon>Ascomycota</taxon>
        <taxon>Pezizomycotina</taxon>
        <taxon>Sordariomycetes</taxon>
        <taxon>Hypocreomycetidae</taxon>
        <taxon>Hypocreales</taxon>
        <taxon>Nectriaceae</taxon>
        <taxon>Fusarium</taxon>
        <taxon>Fusarium heterosporum species complex</taxon>
    </lineage>
</organism>
<protein>
    <recommendedName>
        <fullName evidence="1">Heterokaryon incompatibility domain-containing protein</fullName>
    </recommendedName>
</protein>
<reference evidence="2 3" key="1">
    <citation type="submission" date="2020-05" db="EMBL/GenBank/DDBJ databases">
        <title>Identification and distribution of gene clusters putatively required for synthesis of sphingolipid metabolism inhibitors in phylogenetically diverse species of the filamentous fungus Fusarium.</title>
        <authorList>
            <person name="Kim H.-S."/>
            <person name="Busman M."/>
            <person name="Brown D.W."/>
            <person name="Divon H."/>
            <person name="Uhlig S."/>
            <person name="Proctor R.H."/>
        </authorList>
    </citation>
    <scope>NUCLEOTIDE SEQUENCE [LARGE SCALE GENOMIC DNA]</scope>
    <source>
        <strain evidence="2 3">NRRL 20693</strain>
    </source>
</reference>
<dbReference type="PANTHER" id="PTHR33112">
    <property type="entry name" value="DOMAIN PROTEIN, PUTATIVE-RELATED"/>
    <property type="match status" value="1"/>
</dbReference>
<dbReference type="OrthoDB" id="5362512at2759"/>
<evidence type="ECO:0000313" key="2">
    <source>
        <dbReference type="EMBL" id="KAF5672072.1"/>
    </source>
</evidence>
<dbReference type="PANTHER" id="PTHR33112:SF8">
    <property type="entry name" value="HETEROKARYON INCOMPATIBILITY DOMAIN-CONTAINING PROTEIN"/>
    <property type="match status" value="1"/>
</dbReference>
<comment type="caution">
    <text evidence="2">The sequence shown here is derived from an EMBL/GenBank/DDBJ whole genome shotgun (WGS) entry which is preliminary data.</text>
</comment>
<accession>A0A8H5TMD1</accession>
<evidence type="ECO:0000313" key="3">
    <source>
        <dbReference type="Proteomes" id="UP000567885"/>
    </source>
</evidence>
<dbReference type="Pfam" id="PF06985">
    <property type="entry name" value="HET"/>
    <property type="match status" value="1"/>
</dbReference>
<evidence type="ECO:0000259" key="1">
    <source>
        <dbReference type="Pfam" id="PF06985"/>
    </source>
</evidence>
<dbReference type="AlphaFoldDB" id="A0A8H5TMD1"/>
<gene>
    <name evidence="2" type="ORF">FHETE_3944</name>
</gene>
<dbReference type="EMBL" id="JAAGWQ010000063">
    <property type="protein sequence ID" value="KAF5672072.1"/>
    <property type="molecule type" value="Genomic_DNA"/>
</dbReference>